<protein>
    <recommendedName>
        <fullName evidence="2">chitin synthase</fullName>
        <ecNumber evidence="2">2.4.1.16</ecNumber>
    </recommendedName>
</protein>
<keyword evidence="10" id="KW-1185">Reference proteome</keyword>
<reference evidence="9 10" key="1">
    <citation type="submission" date="2024-04" db="EMBL/GenBank/DDBJ databases">
        <authorList>
            <consortium name="Genoscope - CEA"/>
            <person name="William W."/>
        </authorList>
    </citation>
    <scope>NUCLEOTIDE SEQUENCE [LARGE SCALE GENOMIC DNA]</scope>
</reference>
<evidence type="ECO:0000256" key="2">
    <source>
        <dbReference type="ARBA" id="ARBA00012543"/>
    </source>
</evidence>
<feature type="transmembrane region" description="Helical" evidence="8">
    <location>
        <begin position="1175"/>
        <end position="1198"/>
    </location>
</feature>
<dbReference type="AlphaFoldDB" id="A0AAV2HVY5"/>
<keyword evidence="5 8" id="KW-1133">Transmembrane helix</keyword>
<gene>
    <name evidence="9" type="ORF">GSLYS_00011618001</name>
</gene>
<dbReference type="EC" id="2.4.1.16" evidence="2"/>
<dbReference type="PANTHER" id="PTHR22914">
    <property type="entry name" value="CHITIN SYNTHASE"/>
    <property type="match status" value="1"/>
</dbReference>
<feature type="transmembrane region" description="Helical" evidence="8">
    <location>
        <begin position="45"/>
        <end position="66"/>
    </location>
</feature>
<keyword evidence="3" id="KW-0808">Transferase</keyword>
<feature type="transmembrane region" description="Helical" evidence="8">
    <location>
        <begin position="154"/>
        <end position="178"/>
    </location>
</feature>
<comment type="subcellular location">
    <subcellularLocation>
        <location evidence="1">Membrane</location>
        <topology evidence="1">Multi-pass membrane protein</topology>
    </subcellularLocation>
</comment>
<organism evidence="9 10">
    <name type="scientific">Lymnaea stagnalis</name>
    <name type="common">Great pond snail</name>
    <name type="synonym">Helix stagnalis</name>
    <dbReference type="NCBI Taxonomy" id="6523"/>
    <lineage>
        <taxon>Eukaryota</taxon>
        <taxon>Metazoa</taxon>
        <taxon>Spiralia</taxon>
        <taxon>Lophotrochozoa</taxon>
        <taxon>Mollusca</taxon>
        <taxon>Gastropoda</taxon>
        <taxon>Heterobranchia</taxon>
        <taxon>Euthyneura</taxon>
        <taxon>Panpulmonata</taxon>
        <taxon>Hygrophila</taxon>
        <taxon>Lymnaeoidea</taxon>
        <taxon>Lymnaeidae</taxon>
        <taxon>Lymnaea</taxon>
    </lineage>
</organism>
<dbReference type="GO" id="GO:0071944">
    <property type="term" value="C:cell periphery"/>
    <property type="evidence" value="ECO:0007669"/>
    <property type="project" value="TreeGrafter"/>
</dbReference>
<feature type="transmembrane region" description="Helical" evidence="8">
    <location>
        <begin position="86"/>
        <end position="104"/>
    </location>
</feature>
<evidence type="ECO:0000256" key="1">
    <source>
        <dbReference type="ARBA" id="ARBA00004141"/>
    </source>
</evidence>
<evidence type="ECO:0000256" key="4">
    <source>
        <dbReference type="ARBA" id="ARBA00022692"/>
    </source>
</evidence>
<evidence type="ECO:0000256" key="5">
    <source>
        <dbReference type="ARBA" id="ARBA00022989"/>
    </source>
</evidence>
<feature type="transmembrane region" description="Helical" evidence="8">
    <location>
        <begin position="228"/>
        <end position="248"/>
    </location>
</feature>
<feature type="transmembrane region" description="Helical" evidence="8">
    <location>
        <begin position="116"/>
        <end position="133"/>
    </location>
</feature>
<dbReference type="InterPro" id="IPR004835">
    <property type="entry name" value="Chitin_synth"/>
</dbReference>
<feature type="transmembrane region" description="Helical" evidence="8">
    <location>
        <begin position="1148"/>
        <end position="1169"/>
    </location>
</feature>
<comment type="caution">
    <text evidence="9">The sequence shown here is derived from an EMBL/GenBank/DDBJ whole genome shotgun (WGS) entry which is preliminary data.</text>
</comment>
<feature type="transmembrane region" description="Helical" evidence="8">
    <location>
        <begin position="306"/>
        <end position="323"/>
    </location>
</feature>
<feature type="region of interest" description="Disordered" evidence="7">
    <location>
        <begin position="551"/>
        <end position="576"/>
    </location>
</feature>
<evidence type="ECO:0000256" key="3">
    <source>
        <dbReference type="ARBA" id="ARBA00022676"/>
    </source>
</evidence>
<keyword evidence="4 8" id="KW-0812">Transmembrane</keyword>
<feature type="transmembrane region" description="Helical" evidence="8">
    <location>
        <begin position="12"/>
        <end position="33"/>
    </location>
</feature>
<proteinExistence type="predicted"/>
<dbReference type="GO" id="GO:0006031">
    <property type="term" value="P:chitin biosynthetic process"/>
    <property type="evidence" value="ECO:0007669"/>
    <property type="project" value="TreeGrafter"/>
</dbReference>
<evidence type="ECO:0000256" key="7">
    <source>
        <dbReference type="SAM" id="MobiDB-lite"/>
    </source>
</evidence>
<feature type="transmembrane region" description="Helical" evidence="8">
    <location>
        <begin position="273"/>
        <end position="294"/>
    </location>
</feature>
<sequence length="1219" mass="135769">MENRSWVTSMSVWLAFSTTLFLLGARVSLLWLLRLYKYEQIHPVTWYIIILVLIGVPQISNFIYILWNTPIISAANRERLPKVSHIAMGVIASILEGVACAIFATEVAHTLPEPVIITLPYATLTFVVLKHVCKHLKKPQLKLDSKCWPRVRRVVCKSVQVLSVGYMFCVVGVVGGVLSGWSTFSLTPMACVILVVTIPILGVVWYPAVQRLTQTSSTSGRRCPTVDLIYVPVKVISVGLALFLSIFFKLEDFRNFPGASLVFGMVEFTEVKIWFPVTFCCVSGGLGLLNVMASTKVGLTTPGMKIPMFLCPPLSVAMTAILWDDFETDAFWEVTGSGVYAWTAIALSSVTWLIPFLLPSFGGFKSHILTRRDLKNDTFSFSWSSFFLEPKLISVNMKEELRSQSKEEMAHENSSSGQRKTIFICTTMYKESESEMLRYLTSIKHVFENSDEKEVKVEAHVFFDSSVRVGRINTRGRHLLALLCQIFQLNISELEKLATPYGCQIHTKHLLNHPVYIHFKDAVNVKAKKRWSQVMYMHYVLQFRNHATLPSRVKDGGVHGQDNNDNGGRESDNQRKAADRLSLIDSLYQPSCSSDSSTRPASPHSYCQIYSLPVRAPIPIRGGYSHHFTSPVPRTELSSPSGILAALATHMTPCTWGSALATHTTPCTWGSDETFHLMVDKHLSSWQSSMSLGSDKEGGSTSGGTVTSWSSSNYSMTERPLSKVTSLDDVYLLTTDADTAFDAQSLSHVLEQCESEPNIGAVCGRTIPIGAPKPIVWYQKFEYAKDFWLVKSSQNVIGSVTCCPGCFSIYRGAAMATVASEFSKPADSAFDSLVMDHGEDRWLCTLLMQRGWRLGYSCPAQNSTHCPETVGEFLRQRRRWVLSELSNMAAIFQSVPELVRNNSSFSAMFLLSLLTTFLWVILSPATTIVFLCAGLDLLFNMPLTLTLPVAVGVFLLYCLVCCVASQGKQKMISIALTSVMAVTVLSLSVGFILYVVNAIQRDVQDYGYGQFRPYCLVFLLIAVIVYAALLHPSESSSLVYGLPYALLFPAMFVMLPVYALGNMLDQSWGTREAGTRSCCQVPEVEDDEDDFNEFSVDTKSLQDLSATPGGEREDMFWKTLQSTVIGNDVNNGKSGDVLSDDLSRLHRVAMSWFIFANLLWFLVLGVLYTVAGSDVICYCVAAIFSFSLMVQLVGLTCYKFNILVERHLKDKTKDKRWSL</sequence>
<dbReference type="SUPFAM" id="SSF53448">
    <property type="entry name" value="Nucleotide-diphospho-sugar transferases"/>
    <property type="match status" value="1"/>
</dbReference>
<feature type="transmembrane region" description="Helical" evidence="8">
    <location>
        <begin position="184"/>
        <end position="207"/>
    </location>
</feature>
<evidence type="ECO:0000313" key="10">
    <source>
        <dbReference type="Proteomes" id="UP001497497"/>
    </source>
</evidence>
<dbReference type="GO" id="GO:0004100">
    <property type="term" value="F:chitin synthase activity"/>
    <property type="evidence" value="ECO:0007669"/>
    <property type="project" value="UniProtKB-EC"/>
</dbReference>
<evidence type="ECO:0000256" key="8">
    <source>
        <dbReference type="SAM" id="Phobius"/>
    </source>
</evidence>
<accession>A0AAV2HVY5</accession>
<dbReference type="Pfam" id="PF03142">
    <property type="entry name" value="Chitin_synth_2"/>
    <property type="match status" value="1"/>
</dbReference>
<dbReference type="GO" id="GO:0016020">
    <property type="term" value="C:membrane"/>
    <property type="evidence" value="ECO:0007669"/>
    <property type="project" value="UniProtKB-SubCell"/>
</dbReference>
<dbReference type="InterPro" id="IPR029044">
    <property type="entry name" value="Nucleotide-diphossugar_trans"/>
</dbReference>
<feature type="compositionally biased region" description="Basic and acidic residues" evidence="7">
    <location>
        <begin position="567"/>
        <end position="576"/>
    </location>
</feature>
<dbReference type="Proteomes" id="UP001497497">
    <property type="component" value="Unassembled WGS sequence"/>
</dbReference>
<evidence type="ECO:0000313" key="9">
    <source>
        <dbReference type="EMBL" id="CAL1537716.1"/>
    </source>
</evidence>
<keyword evidence="3" id="KW-0328">Glycosyltransferase</keyword>
<dbReference type="PANTHER" id="PTHR22914:SF41">
    <property type="entry name" value="CHITIN SYNTHASE 7"/>
    <property type="match status" value="1"/>
</dbReference>
<feature type="transmembrane region" description="Helical" evidence="8">
    <location>
        <begin position="1011"/>
        <end position="1029"/>
    </location>
</feature>
<feature type="transmembrane region" description="Helical" evidence="8">
    <location>
        <begin position="1041"/>
        <end position="1061"/>
    </location>
</feature>
<name>A0AAV2HVY5_LYMST</name>
<evidence type="ECO:0000256" key="6">
    <source>
        <dbReference type="ARBA" id="ARBA00023136"/>
    </source>
</evidence>
<dbReference type="EMBL" id="CAXITT010000272">
    <property type="protein sequence ID" value="CAL1537716.1"/>
    <property type="molecule type" value="Genomic_DNA"/>
</dbReference>
<feature type="transmembrane region" description="Helical" evidence="8">
    <location>
        <begin position="945"/>
        <end position="966"/>
    </location>
</feature>
<keyword evidence="6 8" id="KW-0472">Membrane</keyword>
<feature type="transmembrane region" description="Helical" evidence="8">
    <location>
        <begin position="339"/>
        <end position="362"/>
    </location>
</feature>
<feature type="transmembrane region" description="Helical" evidence="8">
    <location>
        <begin position="972"/>
        <end position="999"/>
    </location>
</feature>
<feature type="transmembrane region" description="Helical" evidence="8">
    <location>
        <begin position="905"/>
        <end position="933"/>
    </location>
</feature>